<evidence type="ECO:0000259" key="4">
    <source>
        <dbReference type="Pfam" id="PF00582"/>
    </source>
</evidence>
<organism evidence="5 6">
    <name type="scientific">Roseateles violae</name>
    <dbReference type="NCBI Taxonomy" id="3058042"/>
    <lineage>
        <taxon>Bacteria</taxon>
        <taxon>Pseudomonadati</taxon>
        <taxon>Pseudomonadota</taxon>
        <taxon>Betaproteobacteria</taxon>
        <taxon>Burkholderiales</taxon>
        <taxon>Sphaerotilaceae</taxon>
        <taxon>Roseateles</taxon>
    </lineage>
</organism>
<keyword evidence="2" id="KW-0547">Nucleotide-binding</keyword>
<dbReference type="CDD" id="cd00293">
    <property type="entry name" value="USP-like"/>
    <property type="match status" value="1"/>
</dbReference>
<feature type="domain" description="UspA" evidence="4">
    <location>
        <begin position="2"/>
        <end position="141"/>
    </location>
</feature>
<dbReference type="InterPro" id="IPR006015">
    <property type="entry name" value="Universal_stress_UspA"/>
</dbReference>
<evidence type="ECO:0000256" key="2">
    <source>
        <dbReference type="ARBA" id="ARBA00022741"/>
    </source>
</evidence>
<name>A0ABT8DT46_9BURK</name>
<dbReference type="PANTHER" id="PTHR46268">
    <property type="entry name" value="STRESS RESPONSE PROTEIN NHAX"/>
    <property type="match status" value="1"/>
</dbReference>
<dbReference type="Proteomes" id="UP001228044">
    <property type="component" value="Unassembled WGS sequence"/>
</dbReference>
<evidence type="ECO:0000313" key="5">
    <source>
        <dbReference type="EMBL" id="MDN3919336.1"/>
    </source>
</evidence>
<keyword evidence="3" id="KW-0067">ATP-binding</keyword>
<accession>A0ABT8DT46</accession>
<dbReference type="EMBL" id="JAUHHC010000001">
    <property type="protein sequence ID" value="MDN3919336.1"/>
    <property type="molecule type" value="Genomic_DNA"/>
</dbReference>
<evidence type="ECO:0000313" key="6">
    <source>
        <dbReference type="Proteomes" id="UP001228044"/>
    </source>
</evidence>
<dbReference type="SUPFAM" id="SSF52402">
    <property type="entry name" value="Adenine nucleotide alpha hydrolases-like"/>
    <property type="match status" value="1"/>
</dbReference>
<dbReference type="InterPro" id="IPR014729">
    <property type="entry name" value="Rossmann-like_a/b/a_fold"/>
</dbReference>
<protein>
    <submittedName>
        <fullName evidence="5">Universal stress protein</fullName>
    </submittedName>
</protein>
<dbReference type="Pfam" id="PF00582">
    <property type="entry name" value="Usp"/>
    <property type="match status" value="1"/>
</dbReference>
<evidence type="ECO:0000256" key="1">
    <source>
        <dbReference type="ARBA" id="ARBA00008791"/>
    </source>
</evidence>
<dbReference type="RefSeq" id="WP_290357640.1">
    <property type="nucleotide sequence ID" value="NZ_JAUHHC010000001.1"/>
</dbReference>
<sequence>MKILVAIDGSVYSQRLLDYLAANREAWLGSSNRCTLLHAVLPVPPHAASMLDRNLLKDYYREEGEKVLQPAREFFAKHGFEAEFVCKVGSPASVISSTAEAEHYDLLMLGSHGHSSLGNLVMGSVATKVMAHCGVPVLLVR</sequence>
<evidence type="ECO:0000256" key="3">
    <source>
        <dbReference type="ARBA" id="ARBA00022840"/>
    </source>
</evidence>
<comment type="similarity">
    <text evidence="1">Belongs to the universal stress protein A family.</text>
</comment>
<proteinExistence type="inferred from homology"/>
<dbReference type="InterPro" id="IPR006016">
    <property type="entry name" value="UspA"/>
</dbReference>
<comment type="caution">
    <text evidence="5">The sequence shown here is derived from an EMBL/GenBank/DDBJ whole genome shotgun (WGS) entry which is preliminary data.</text>
</comment>
<dbReference type="PRINTS" id="PR01438">
    <property type="entry name" value="UNVRSLSTRESS"/>
</dbReference>
<dbReference type="PANTHER" id="PTHR46268:SF27">
    <property type="entry name" value="UNIVERSAL STRESS PROTEIN RV2623"/>
    <property type="match status" value="1"/>
</dbReference>
<gene>
    <name evidence="5" type="ORF">QWJ38_03475</name>
</gene>
<reference evidence="5 6" key="1">
    <citation type="submission" date="2023-06" db="EMBL/GenBank/DDBJ databases">
        <title>Pelomonas sp. PFR6 16S ribosomal RNA gene Genome sequencing and assembly.</title>
        <authorList>
            <person name="Woo H."/>
        </authorList>
    </citation>
    <scope>NUCLEOTIDE SEQUENCE [LARGE SCALE GENOMIC DNA]</scope>
    <source>
        <strain evidence="5 6">PFR6</strain>
    </source>
</reference>
<keyword evidence="6" id="KW-1185">Reference proteome</keyword>
<dbReference type="Gene3D" id="3.40.50.620">
    <property type="entry name" value="HUPs"/>
    <property type="match status" value="1"/>
</dbReference>